<evidence type="ECO:0000256" key="5">
    <source>
        <dbReference type="ARBA" id="ARBA00022692"/>
    </source>
</evidence>
<sequence>MTIAATSLPVLALAIAIITMASAFQAGFGTGLGLLAVPLLSLVAPSFVPGPMLVSALSLSFAMAWRERHALDRASVGLCIAGLLVGTVCGGIALAFIPREAFRTIFGVAILLAVLVSVIGAGVRMTPRALVTGAALGGFIGTMSGMHGPPMAVVLQNEEASRIRALLGAFFLVGASLSITAQAAVGLFGWESLLQGLLVTPGALLGSLIGVPIARVLNRQIMRAALLGVSAISALVLLFS</sequence>
<feature type="transmembrane region" description="Helical" evidence="8">
    <location>
        <begin position="221"/>
        <end position="239"/>
    </location>
</feature>
<keyword evidence="6 8" id="KW-1133">Transmembrane helix</keyword>
<feature type="transmembrane region" description="Helical" evidence="8">
    <location>
        <begin position="39"/>
        <end position="64"/>
    </location>
</feature>
<dbReference type="PANTHER" id="PTHR30269">
    <property type="entry name" value="TRANSMEMBRANE PROTEIN YFCA"/>
    <property type="match status" value="1"/>
</dbReference>
<gene>
    <name evidence="9" type="ORF">GCM10007301_49090</name>
</gene>
<dbReference type="PANTHER" id="PTHR30269:SF37">
    <property type="entry name" value="MEMBRANE TRANSPORTER PROTEIN"/>
    <property type="match status" value="1"/>
</dbReference>
<dbReference type="InterPro" id="IPR002781">
    <property type="entry name" value="TM_pro_TauE-like"/>
</dbReference>
<keyword evidence="7 8" id="KW-0472">Membrane</keyword>
<feature type="transmembrane region" description="Helical" evidence="8">
    <location>
        <begin position="104"/>
        <end position="123"/>
    </location>
</feature>
<keyword evidence="10" id="KW-1185">Reference proteome</keyword>
<evidence type="ECO:0000256" key="4">
    <source>
        <dbReference type="ARBA" id="ARBA00022475"/>
    </source>
</evidence>
<accession>A0A917CBE4</accession>
<dbReference type="Pfam" id="PF01925">
    <property type="entry name" value="TauE"/>
    <property type="match status" value="1"/>
</dbReference>
<comment type="similarity">
    <text evidence="2 8">Belongs to the 4-toluene sulfonate uptake permease (TSUP) (TC 2.A.102) family.</text>
</comment>
<dbReference type="GO" id="GO:0005886">
    <property type="term" value="C:plasma membrane"/>
    <property type="evidence" value="ECO:0007669"/>
    <property type="project" value="UniProtKB-SubCell"/>
</dbReference>
<evidence type="ECO:0000256" key="8">
    <source>
        <dbReference type="RuleBase" id="RU363041"/>
    </source>
</evidence>
<feature type="transmembrane region" description="Helical" evidence="8">
    <location>
        <begin position="165"/>
        <end position="188"/>
    </location>
</feature>
<evidence type="ECO:0000313" key="10">
    <source>
        <dbReference type="Proteomes" id="UP000606044"/>
    </source>
</evidence>
<feature type="transmembrane region" description="Helical" evidence="8">
    <location>
        <begin position="76"/>
        <end position="98"/>
    </location>
</feature>
<reference evidence="9" key="2">
    <citation type="submission" date="2020-09" db="EMBL/GenBank/DDBJ databases">
        <authorList>
            <person name="Sun Q."/>
            <person name="Sedlacek I."/>
        </authorList>
    </citation>
    <scope>NUCLEOTIDE SEQUENCE</scope>
    <source>
        <strain evidence="9">CCM 7897</strain>
    </source>
</reference>
<protein>
    <recommendedName>
        <fullName evidence="8">Probable membrane transporter protein</fullName>
    </recommendedName>
</protein>
<comment type="subcellular location">
    <subcellularLocation>
        <location evidence="1 8">Cell membrane</location>
        <topology evidence="1 8">Multi-pass membrane protein</topology>
    </subcellularLocation>
</comment>
<dbReference type="RefSeq" id="WP_188583512.1">
    <property type="nucleotide sequence ID" value="NZ_BMCT01000009.1"/>
</dbReference>
<evidence type="ECO:0000256" key="1">
    <source>
        <dbReference type="ARBA" id="ARBA00004651"/>
    </source>
</evidence>
<keyword evidence="3" id="KW-0813">Transport</keyword>
<feature type="transmembrane region" description="Helical" evidence="8">
    <location>
        <begin position="194"/>
        <end position="214"/>
    </location>
</feature>
<evidence type="ECO:0000256" key="2">
    <source>
        <dbReference type="ARBA" id="ARBA00009142"/>
    </source>
</evidence>
<proteinExistence type="inferred from homology"/>
<dbReference type="Proteomes" id="UP000606044">
    <property type="component" value="Unassembled WGS sequence"/>
</dbReference>
<evidence type="ECO:0000256" key="3">
    <source>
        <dbReference type="ARBA" id="ARBA00022448"/>
    </source>
</evidence>
<name>A0A917CBE4_9HYPH</name>
<evidence type="ECO:0000256" key="6">
    <source>
        <dbReference type="ARBA" id="ARBA00022989"/>
    </source>
</evidence>
<evidence type="ECO:0000313" key="9">
    <source>
        <dbReference type="EMBL" id="GGF83175.1"/>
    </source>
</evidence>
<evidence type="ECO:0000256" key="7">
    <source>
        <dbReference type="ARBA" id="ARBA00023136"/>
    </source>
</evidence>
<dbReference type="EMBL" id="BMCT01000009">
    <property type="protein sequence ID" value="GGF83175.1"/>
    <property type="molecule type" value="Genomic_DNA"/>
</dbReference>
<reference evidence="9" key="1">
    <citation type="journal article" date="2014" name="Int. J. Syst. Evol. Microbiol.">
        <title>Complete genome sequence of Corynebacterium casei LMG S-19264T (=DSM 44701T), isolated from a smear-ripened cheese.</title>
        <authorList>
            <consortium name="US DOE Joint Genome Institute (JGI-PGF)"/>
            <person name="Walter F."/>
            <person name="Albersmeier A."/>
            <person name="Kalinowski J."/>
            <person name="Ruckert C."/>
        </authorList>
    </citation>
    <scope>NUCLEOTIDE SEQUENCE</scope>
    <source>
        <strain evidence="9">CCM 7897</strain>
    </source>
</reference>
<dbReference type="InterPro" id="IPR052017">
    <property type="entry name" value="TSUP"/>
</dbReference>
<organism evidence="9 10">
    <name type="scientific">Azorhizobium oxalatiphilum</name>
    <dbReference type="NCBI Taxonomy" id="980631"/>
    <lineage>
        <taxon>Bacteria</taxon>
        <taxon>Pseudomonadati</taxon>
        <taxon>Pseudomonadota</taxon>
        <taxon>Alphaproteobacteria</taxon>
        <taxon>Hyphomicrobiales</taxon>
        <taxon>Xanthobacteraceae</taxon>
        <taxon>Azorhizobium</taxon>
    </lineage>
</organism>
<dbReference type="AlphaFoldDB" id="A0A917CBE4"/>
<keyword evidence="5 8" id="KW-0812">Transmembrane</keyword>
<keyword evidence="4 8" id="KW-1003">Cell membrane</keyword>
<comment type="caution">
    <text evidence="9">The sequence shown here is derived from an EMBL/GenBank/DDBJ whole genome shotgun (WGS) entry which is preliminary data.</text>
</comment>